<comment type="caution">
    <text evidence="2">The sequence shown here is derived from an EMBL/GenBank/DDBJ whole genome shotgun (WGS) entry which is preliminary data.</text>
</comment>
<dbReference type="HOGENOM" id="CLU_3212391_0_0_10"/>
<evidence type="ECO:0000313" key="3">
    <source>
        <dbReference type="Proteomes" id="UP000003416"/>
    </source>
</evidence>
<sequence>MYSLFLNYATKVMLFFYIQTKNYLFFEESNIFTYFLFTVLIYFR</sequence>
<gene>
    <name evidence="2" type="ORF">HMPREF9446_02433</name>
</gene>
<proteinExistence type="predicted"/>
<evidence type="ECO:0000313" key="2">
    <source>
        <dbReference type="EMBL" id="EGF56031.1"/>
    </source>
</evidence>
<feature type="transmembrane region" description="Helical" evidence="1">
    <location>
        <begin position="23"/>
        <end position="43"/>
    </location>
</feature>
<keyword evidence="1" id="KW-0812">Transmembrane</keyword>
<dbReference type="AlphaFoldDB" id="F3PUT8"/>
<dbReference type="Proteomes" id="UP000003416">
    <property type="component" value="Unassembled WGS sequence"/>
</dbReference>
<keyword evidence="1" id="KW-0472">Membrane</keyword>
<protein>
    <submittedName>
        <fullName evidence="2">Uncharacterized protein</fullName>
    </submittedName>
</protein>
<name>F3PUT8_9BACE</name>
<evidence type="ECO:0000256" key="1">
    <source>
        <dbReference type="SAM" id="Phobius"/>
    </source>
</evidence>
<dbReference type="STRING" id="763034.HMPREF9446_02433"/>
<organism evidence="2 3">
    <name type="scientific">Bacteroides fluxus YIT 12057</name>
    <dbReference type="NCBI Taxonomy" id="763034"/>
    <lineage>
        <taxon>Bacteria</taxon>
        <taxon>Pseudomonadati</taxon>
        <taxon>Bacteroidota</taxon>
        <taxon>Bacteroidia</taxon>
        <taxon>Bacteroidales</taxon>
        <taxon>Bacteroidaceae</taxon>
        <taxon>Bacteroides</taxon>
    </lineage>
</organism>
<keyword evidence="1" id="KW-1133">Transmembrane helix</keyword>
<dbReference type="EMBL" id="AFBN01000047">
    <property type="protein sequence ID" value="EGF56031.1"/>
    <property type="molecule type" value="Genomic_DNA"/>
</dbReference>
<keyword evidence="3" id="KW-1185">Reference proteome</keyword>
<accession>F3PUT8</accession>
<reference evidence="2 3" key="1">
    <citation type="submission" date="2011-02" db="EMBL/GenBank/DDBJ databases">
        <authorList>
            <person name="Weinstock G."/>
            <person name="Sodergren E."/>
            <person name="Clifton S."/>
            <person name="Fulton L."/>
            <person name="Fulton B."/>
            <person name="Courtney L."/>
            <person name="Fronick C."/>
            <person name="Harrison M."/>
            <person name="Strong C."/>
            <person name="Farmer C."/>
            <person name="Delahaunty K."/>
            <person name="Markovic C."/>
            <person name="Hall O."/>
            <person name="Minx P."/>
            <person name="Tomlinson C."/>
            <person name="Mitreva M."/>
            <person name="Hou S."/>
            <person name="Chen J."/>
            <person name="Wollam A."/>
            <person name="Pepin K.H."/>
            <person name="Johnson M."/>
            <person name="Bhonagiri V."/>
            <person name="Zhang X."/>
            <person name="Suruliraj S."/>
            <person name="Warren W."/>
            <person name="Chinwalla A."/>
            <person name="Mardis E.R."/>
            <person name="Wilson R.K."/>
        </authorList>
    </citation>
    <scope>NUCLEOTIDE SEQUENCE [LARGE SCALE GENOMIC DNA]</scope>
    <source>
        <strain evidence="2 3">YIT 12057</strain>
    </source>
</reference>